<accession>A0A317PFM7</accession>
<reference evidence="1 2" key="1">
    <citation type="submission" date="2018-05" db="EMBL/GenBank/DDBJ databases">
        <title>Genomic Encyclopedia of Type Strains, Phase IV (KMG-IV): sequencing the most valuable type-strain genomes for metagenomic binning, comparative biology and taxonomic classification.</title>
        <authorList>
            <person name="Goeker M."/>
        </authorList>
    </citation>
    <scope>NUCLEOTIDE SEQUENCE [LARGE SCALE GENOMIC DNA]</scope>
    <source>
        <strain evidence="1 2">DSM 16791</strain>
    </source>
</reference>
<dbReference type="EMBL" id="QGTR01000006">
    <property type="protein sequence ID" value="PWV97604.1"/>
    <property type="molecule type" value="Genomic_DNA"/>
</dbReference>
<gene>
    <name evidence="1" type="ORF">DFR52_106127</name>
</gene>
<protein>
    <recommendedName>
        <fullName evidence="3">Lipoprotein</fullName>
    </recommendedName>
</protein>
<comment type="caution">
    <text evidence="1">The sequence shown here is derived from an EMBL/GenBank/DDBJ whole genome shotgun (WGS) entry which is preliminary data.</text>
</comment>
<organism evidence="1 2">
    <name type="scientific">Hoeflea marina</name>
    <dbReference type="NCBI Taxonomy" id="274592"/>
    <lineage>
        <taxon>Bacteria</taxon>
        <taxon>Pseudomonadati</taxon>
        <taxon>Pseudomonadota</taxon>
        <taxon>Alphaproteobacteria</taxon>
        <taxon>Hyphomicrobiales</taxon>
        <taxon>Rhizobiaceae</taxon>
        <taxon>Hoeflea</taxon>
    </lineage>
</organism>
<sequence length="196" mass="20088">MDMTPARMALLTGLVVLLAACNSTEQTLAPIPGDGSDSSSAATVAPVTPVATDAAFAAAAPSGRSGPAAGNVVGSIRFTPVIGAPLSAVTPLSRQLGLSARTLGYTIKSANDQDGDHILKGYFSAISDDTKTTVVYVWDILDPSGNRLHRIQGQEEIPGAPPAGADAWSTVPPALMEKIAARTLADYNSWRQTASG</sequence>
<evidence type="ECO:0000313" key="1">
    <source>
        <dbReference type="EMBL" id="PWV97604.1"/>
    </source>
</evidence>
<name>A0A317PFM7_9HYPH</name>
<dbReference type="RefSeq" id="WP_110033908.1">
    <property type="nucleotide sequence ID" value="NZ_QGTR01000006.1"/>
</dbReference>
<dbReference type="Proteomes" id="UP000246352">
    <property type="component" value="Unassembled WGS sequence"/>
</dbReference>
<proteinExistence type="predicted"/>
<evidence type="ECO:0008006" key="3">
    <source>
        <dbReference type="Google" id="ProtNLM"/>
    </source>
</evidence>
<keyword evidence="2" id="KW-1185">Reference proteome</keyword>
<dbReference type="AlphaFoldDB" id="A0A317PFM7"/>
<dbReference type="PROSITE" id="PS51257">
    <property type="entry name" value="PROKAR_LIPOPROTEIN"/>
    <property type="match status" value="1"/>
</dbReference>
<dbReference type="OrthoDB" id="7374881at2"/>
<evidence type="ECO:0000313" key="2">
    <source>
        <dbReference type="Proteomes" id="UP000246352"/>
    </source>
</evidence>